<evidence type="ECO:0000313" key="2">
    <source>
        <dbReference type="EMBL" id="GEO81781.1"/>
    </source>
</evidence>
<dbReference type="EMBL" id="BJZO01000048">
    <property type="protein sequence ID" value="GEO81781.1"/>
    <property type="molecule type" value="Genomic_DNA"/>
</dbReference>
<dbReference type="OrthoDB" id="9806457at2"/>
<sequence length="218" mass="23702">MSTHFFQPRFDDLPKVVPVFPLSGALLLPGGHLPLNIFEPRYLAMTLDALGHGRLLAMAQPRQPDADPAPLYSVACLGRIISFIETEDGRLGITLVGVCRLRLGAEHEEVHGYRRFEAEYGPYADDLNPPPAVLATDPTAFLSVLRTYADANGLSFDWKALRDVPQAALVTSLAMACPFEPREKQALLEAETHTDRANLLTSLLRIGAASPITGGSTQ</sequence>
<organism evidence="2 3">
    <name type="scientific">Pararhodospirillum oryzae</name>
    <dbReference type="NCBI Taxonomy" id="478448"/>
    <lineage>
        <taxon>Bacteria</taxon>
        <taxon>Pseudomonadati</taxon>
        <taxon>Pseudomonadota</taxon>
        <taxon>Alphaproteobacteria</taxon>
        <taxon>Rhodospirillales</taxon>
        <taxon>Rhodospirillaceae</taxon>
        <taxon>Pararhodospirillum</taxon>
    </lineage>
</organism>
<name>A0A512H8K6_9PROT</name>
<dbReference type="InterPro" id="IPR003111">
    <property type="entry name" value="Lon_prtase_N"/>
</dbReference>
<comment type="caution">
    <text evidence="2">The sequence shown here is derived from an EMBL/GenBank/DDBJ whole genome shotgun (WGS) entry which is preliminary data.</text>
</comment>
<dbReference type="InterPro" id="IPR046336">
    <property type="entry name" value="Lon_prtase_N_sf"/>
</dbReference>
<dbReference type="PROSITE" id="PS51787">
    <property type="entry name" value="LON_N"/>
    <property type="match status" value="1"/>
</dbReference>
<keyword evidence="3" id="KW-1185">Reference proteome</keyword>
<dbReference type="InterPro" id="IPR015947">
    <property type="entry name" value="PUA-like_sf"/>
</dbReference>
<dbReference type="PANTHER" id="PTHR46732:SF8">
    <property type="entry name" value="ATP-DEPENDENT PROTEASE LA (LON) DOMAIN PROTEIN"/>
    <property type="match status" value="1"/>
</dbReference>
<dbReference type="Proteomes" id="UP000321567">
    <property type="component" value="Unassembled WGS sequence"/>
</dbReference>
<dbReference type="Gene3D" id="2.30.130.40">
    <property type="entry name" value="LON domain-like"/>
    <property type="match status" value="1"/>
</dbReference>
<evidence type="ECO:0000259" key="1">
    <source>
        <dbReference type="PROSITE" id="PS51787"/>
    </source>
</evidence>
<dbReference type="PANTHER" id="PTHR46732">
    <property type="entry name" value="ATP-DEPENDENT PROTEASE LA (LON) DOMAIN PROTEIN"/>
    <property type="match status" value="1"/>
</dbReference>
<evidence type="ECO:0000313" key="3">
    <source>
        <dbReference type="Proteomes" id="UP000321567"/>
    </source>
</evidence>
<dbReference type="Pfam" id="PF02190">
    <property type="entry name" value="LON_substr_bdg"/>
    <property type="match status" value="1"/>
</dbReference>
<dbReference type="AlphaFoldDB" id="A0A512H8K6"/>
<proteinExistence type="predicted"/>
<protein>
    <submittedName>
        <fullName evidence="2">Peptidase S16</fullName>
    </submittedName>
</protein>
<accession>A0A512H8K6</accession>
<dbReference type="SMART" id="SM00464">
    <property type="entry name" value="LON"/>
    <property type="match status" value="1"/>
</dbReference>
<feature type="domain" description="Lon N-terminal" evidence="1">
    <location>
        <begin position="17"/>
        <end position="208"/>
    </location>
</feature>
<dbReference type="RefSeq" id="WP_147163808.1">
    <property type="nucleotide sequence ID" value="NZ_BJZO01000048.1"/>
</dbReference>
<reference evidence="2 3" key="1">
    <citation type="submission" date="2019-07" db="EMBL/GenBank/DDBJ databases">
        <title>Whole genome shotgun sequence of Rhodospirillum oryzae NBRC 107573.</title>
        <authorList>
            <person name="Hosoyama A."/>
            <person name="Uohara A."/>
            <person name="Ohji S."/>
            <person name="Ichikawa N."/>
        </authorList>
    </citation>
    <scope>NUCLEOTIDE SEQUENCE [LARGE SCALE GENOMIC DNA]</scope>
    <source>
        <strain evidence="2 3">NBRC 107573</strain>
    </source>
</reference>
<dbReference type="SUPFAM" id="SSF88697">
    <property type="entry name" value="PUA domain-like"/>
    <property type="match status" value="1"/>
</dbReference>
<gene>
    <name evidence="2" type="ORF">ROR02_19120</name>
</gene>